<keyword evidence="7" id="KW-1205">Fibrinolytic toxin</keyword>
<dbReference type="GO" id="GO:0004252">
    <property type="term" value="F:serine-type endopeptidase activity"/>
    <property type="evidence" value="ECO:0007669"/>
    <property type="project" value="InterPro"/>
</dbReference>
<evidence type="ECO:0000256" key="5">
    <source>
        <dbReference type="ARBA" id="ARBA00024195"/>
    </source>
</evidence>
<dbReference type="EMBL" id="JARGEI010000014">
    <property type="protein sequence ID" value="KAJ8719973.1"/>
    <property type="molecule type" value="Genomic_DNA"/>
</dbReference>
<keyword evidence="4" id="KW-1199">Hemostasis impairing toxin</keyword>
<evidence type="ECO:0000256" key="4">
    <source>
        <dbReference type="ARBA" id="ARBA00023240"/>
    </source>
</evidence>
<evidence type="ECO:0000259" key="10">
    <source>
        <dbReference type="PROSITE" id="PS50240"/>
    </source>
</evidence>
<dbReference type="InterPro" id="IPR009003">
    <property type="entry name" value="Peptidase_S1_PA"/>
</dbReference>
<dbReference type="FunFam" id="2.40.10.10:FF:000068">
    <property type="entry name" value="transmembrane protease serine 2"/>
    <property type="match status" value="1"/>
</dbReference>
<keyword evidence="8" id="KW-0645">Protease</keyword>
<protein>
    <recommendedName>
        <fullName evidence="10">Peptidase S1 domain-containing protein</fullName>
    </recommendedName>
</protein>
<keyword evidence="12" id="KW-1185">Reference proteome</keyword>
<dbReference type="InterPro" id="IPR043504">
    <property type="entry name" value="Peptidase_S1_PA_chymotrypsin"/>
</dbReference>
<sequence>MDIKTGLLMLSLLFDCIGTKADYVLGNFRSPALDRLAGPEDDLSNYFEYDTDFRISGGSRAAEGRHPHIVALTVGVPIGILFCGGSLVAHRTILTAAHCLKIKDTIEHLRALVGTNQWNSGGTHYTLSGFLAHPDFVENAYMNDIALFYTTSDVIYTTVVRPVALSFSYVPPDVLVKVVGWGSDPLANEPLLSRDLRELVTVTLDGNECASRWSNSPRPNAPPIDPRTQLCTFHSRDHGICYGDSGGPLTRADNGHQIGVVSWMFPCAKGFPDIYVRISIHQSWLKANIID</sequence>
<reference evidence="11" key="1">
    <citation type="submission" date="2023-03" db="EMBL/GenBank/DDBJ databases">
        <title>Chromosome-level genomes of two armyworms, Mythimna separata and Mythimna loreyi, provide insights into the biosynthesis and reception of sex pheromones.</title>
        <authorList>
            <person name="Zhao H."/>
        </authorList>
    </citation>
    <scope>NUCLEOTIDE SEQUENCE</scope>
    <source>
        <strain evidence="11">BeijingLab</strain>
        <tissue evidence="11">Pupa</tissue>
    </source>
</reference>
<dbReference type="SUPFAM" id="SSF50494">
    <property type="entry name" value="Trypsin-like serine proteases"/>
    <property type="match status" value="1"/>
</dbReference>
<evidence type="ECO:0000256" key="2">
    <source>
        <dbReference type="ARBA" id="ARBA00022656"/>
    </source>
</evidence>
<feature type="chain" id="PRO_5042091009" description="Peptidase S1 domain-containing protein" evidence="9">
    <location>
        <begin position="22"/>
        <end position="291"/>
    </location>
</feature>
<organism evidence="11 12">
    <name type="scientific">Mythimna separata</name>
    <name type="common">Oriental armyworm</name>
    <name type="synonym">Pseudaletia separata</name>
    <dbReference type="NCBI Taxonomy" id="271217"/>
    <lineage>
        <taxon>Eukaryota</taxon>
        <taxon>Metazoa</taxon>
        <taxon>Ecdysozoa</taxon>
        <taxon>Arthropoda</taxon>
        <taxon>Hexapoda</taxon>
        <taxon>Insecta</taxon>
        <taxon>Pterygota</taxon>
        <taxon>Neoptera</taxon>
        <taxon>Endopterygota</taxon>
        <taxon>Lepidoptera</taxon>
        <taxon>Glossata</taxon>
        <taxon>Ditrysia</taxon>
        <taxon>Noctuoidea</taxon>
        <taxon>Noctuidae</taxon>
        <taxon>Noctuinae</taxon>
        <taxon>Hadenini</taxon>
        <taxon>Mythimna</taxon>
    </lineage>
</organism>
<dbReference type="InterPro" id="IPR001314">
    <property type="entry name" value="Peptidase_S1A"/>
</dbReference>
<evidence type="ECO:0000256" key="6">
    <source>
        <dbReference type="ARBA" id="ARBA00055534"/>
    </source>
</evidence>
<dbReference type="GO" id="GO:0006508">
    <property type="term" value="P:proteolysis"/>
    <property type="evidence" value="ECO:0007669"/>
    <property type="project" value="UniProtKB-KW"/>
</dbReference>
<evidence type="ECO:0000256" key="7">
    <source>
        <dbReference type="ARBA" id="ARBA00084094"/>
    </source>
</evidence>
<feature type="domain" description="Peptidase S1" evidence="10">
    <location>
        <begin position="55"/>
        <end position="290"/>
    </location>
</feature>
<evidence type="ECO:0000256" key="1">
    <source>
        <dbReference type="ARBA" id="ARBA00004239"/>
    </source>
</evidence>
<keyword evidence="3" id="KW-1015">Disulfide bond</keyword>
<evidence type="ECO:0000256" key="3">
    <source>
        <dbReference type="ARBA" id="ARBA00023157"/>
    </source>
</evidence>
<dbReference type="PRINTS" id="PR00722">
    <property type="entry name" value="CHYMOTRYPSIN"/>
</dbReference>
<dbReference type="InterPro" id="IPR018114">
    <property type="entry name" value="TRYPSIN_HIS"/>
</dbReference>
<keyword evidence="8" id="KW-0720">Serine protease</keyword>
<accession>A0AAD7YLH1</accession>
<comment type="caution">
    <text evidence="11">The sequence shown here is derived from an EMBL/GenBank/DDBJ whole genome shotgun (WGS) entry which is preliminary data.</text>
</comment>
<dbReference type="GO" id="GO:0090729">
    <property type="term" value="F:toxin activity"/>
    <property type="evidence" value="ECO:0007669"/>
    <property type="project" value="UniProtKB-KW"/>
</dbReference>
<name>A0AAD7YLH1_MYTSE</name>
<comment type="similarity">
    <text evidence="5">Belongs to the peptidase S1 family. CLIP subfamily.</text>
</comment>
<evidence type="ECO:0000256" key="9">
    <source>
        <dbReference type="SAM" id="SignalP"/>
    </source>
</evidence>
<dbReference type="PROSITE" id="PS00134">
    <property type="entry name" value="TRYPSIN_HIS"/>
    <property type="match status" value="1"/>
</dbReference>
<dbReference type="PANTHER" id="PTHR24256">
    <property type="entry name" value="TRYPTASE-RELATED"/>
    <property type="match status" value="1"/>
</dbReference>
<evidence type="ECO:0000256" key="8">
    <source>
        <dbReference type="RuleBase" id="RU363034"/>
    </source>
</evidence>
<comment type="function">
    <text evidence="6">Fibrinolytic activity; shows preferential cleavage of Arg-Gly bonds in all three fibrinogen chains. Contact with the caterpillars causes severe bleeding, due the anticoagulant effect of the protein.</text>
</comment>
<comment type="subcellular location">
    <subcellularLocation>
        <location evidence="1">Secreted</location>
        <location evidence="1">Extracellular space</location>
    </subcellularLocation>
</comment>
<dbReference type="InterPro" id="IPR033116">
    <property type="entry name" value="TRYPSIN_SER"/>
</dbReference>
<dbReference type="GO" id="GO:0005576">
    <property type="term" value="C:extracellular region"/>
    <property type="evidence" value="ECO:0007669"/>
    <property type="project" value="UniProtKB-SubCell"/>
</dbReference>
<dbReference type="Pfam" id="PF00089">
    <property type="entry name" value="Trypsin"/>
    <property type="match status" value="1"/>
</dbReference>
<dbReference type="PROSITE" id="PS50240">
    <property type="entry name" value="TRYPSIN_DOM"/>
    <property type="match status" value="1"/>
</dbReference>
<feature type="signal peptide" evidence="9">
    <location>
        <begin position="1"/>
        <end position="21"/>
    </location>
</feature>
<dbReference type="Proteomes" id="UP001231518">
    <property type="component" value="Chromosome 3"/>
</dbReference>
<dbReference type="SMART" id="SM00020">
    <property type="entry name" value="Tryp_SPc"/>
    <property type="match status" value="1"/>
</dbReference>
<proteinExistence type="inferred from homology"/>
<dbReference type="InterPro" id="IPR001254">
    <property type="entry name" value="Trypsin_dom"/>
</dbReference>
<keyword evidence="8" id="KW-0378">Hydrolase</keyword>
<dbReference type="PROSITE" id="PS00135">
    <property type="entry name" value="TRYPSIN_SER"/>
    <property type="match status" value="1"/>
</dbReference>
<dbReference type="AlphaFoldDB" id="A0AAD7YLH1"/>
<gene>
    <name evidence="11" type="ORF">PYW07_012016</name>
</gene>
<dbReference type="Gene3D" id="2.40.10.10">
    <property type="entry name" value="Trypsin-like serine proteases"/>
    <property type="match status" value="1"/>
</dbReference>
<dbReference type="InterPro" id="IPR051487">
    <property type="entry name" value="Ser/Thr_Proteases_Immune/Dev"/>
</dbReference>
<dbReference type="CDD" id="cd00190">
    <property type="entry name" value="Tryp_SPc"/>
    <property type="match status" value="1"/>
</dbReference>
<keyword evidence="9" id="KW-0732">Signal</keyword>
<evidence type="ECO:0000313" key="12">
    <source>
        <dbReference type="Proteomes" id="UP001231518"/>
    </source>
</evidence>
<keyword evidence="2" id="KW-0800">Toxin</keyword>
<evidence type="ECO:0000313" key="11">
    <source>
        <dbReference type="EMBL" id="KAJ8719973.1"/>
    </source>
</evidence>